<dbReference type="AlphaFoldDB" id="F5RLT8"/>
<dbReference type="Pfam" id="PF02580">
    <property type="entry name" value="Tyr_Deacylase"/>
    <property type="match status" value="1"/>
</dbReference>
<dbReference type="InterPro" id="IPR023509">
    <property type="entry name" value="DTD-like_sf"/>
</dbReference>
<dbReference type="HAMAP" id="MF_00518">
    <property type="entry name" value="Deacylase_Dtd"/>
    <property type="match status" value="1"/>
</dbReference>
<dbReference type="NCBIfam" id="TIGR00256">
    <property type="entry name" value="D-aminoacyl-tRNA deacylase"/>
    <property type="match status" value="1"/>
</dbReference>
<dbReference type="eggNOG" id="COG1490">
    <property type="taxonomic scope" value="Bacteria"/>
</dbReference>
<dbReference type="GO" id="GO:0051500">
    <property type="term" value="F:D-tyrosyl-tRNA(Tyr) deacylase activity"/>
    <property type="evidence" value="ECO:0007669"/>
    <property type="project" value="TreeGrafter"/>
</dbReference>
<keyword evidence="2" id="KW-0820">tRNA-binding</keyword>
<dbReference type="GO" id="GO:0000049">
    <property type="term" value="F:tRNA binding"/>
    <property type="evidence" value="ECO:0007669"/>
    <property type="project" value="UniProtKB-UniRule"/>
</dbReference>
<dbReference type="PANTHER" id="PTHR10472:SF5">
    <property type="entry name" value="D-AMINOACYL-TRNA DEACYLASE 1"/>
    <property type="match status" value="1"/>
</dbReference>
<comment type="catalytic activity">
    <reaction evidence="2">
        <text>a D-aminoacyl-tRNA + H2O = a tRNA + a D-alpha-amino acid + H(+)</text>
        <dbReference type="Rhea" id="RHEA:13953"/>
        <dbReference type="Rhea" id="RHEA-COMP:10123"/>
        <dbReference type="Rhea" id="RHEA-COMP:10124"/>
        <dbReference type="ChEBI" id="CHEBI:15377"/>
        <dbReference type="ChEBI" id="CHEBI:15378"/>
        <dbReference type="ChEBI" id="CHEBI:59871"/>
        <dbReference type="ChEBI" id="CHEBI:78442"/>
        <dbReference type="ChEBI" id="CHEBI:79333"/>
        <dbReference type="EC" id="3.1.1.96"/>
    </reaction>
</comment>
<keyword evidence="2 3" id="KW-0378">Hydrolase</keyword>
<dbReference type="HOGENOM" id="CLU_076901_1_0_9"/>
<keyword evidence="4" id="KW-1185">Reference proteome</keyword>
<dbReference type="Gene3D" id="3.50.80.10">
    <property type="entry name" value="D-tyrosyl-tRNA(Tyr) deacylase"/>
    <property type="match status" value="1"/>
</dbReference>
<dbReference type="PANTHER" id="PTHR10472">
    <property type="entry name" value="D-TYROSYL-TRNA TYR DEACYLASE"/>
    <property type="match status" value="1"/>
</dbReference>
<comment type="similarity">
    <text evidence="1 2">Belongs to the DTD family.</text>
</comment>
<dbReference type="GO" id="GO:0019478">
    <property type="term" value="P:D-amino acid catabolic process"/>
    <property type="evidence" value="ECO:0007669"/>
    <property type="project" value="UniProtKB-UniRule"/>
</dbReference>
<keyword evidence="2" id="KW-0694">RNA-binding</keyword>
<comment type="domain">
    <text evidence="2">A Gly-cisPro motif from one monomer fits into the active site of the other monomer to allow specific chiral rejection of L-amino acids.</text>
</comment>
<keyword evidence="2" id="KW-0963">Cytoplasm</keyword>
<dbReference type="EC" id="3.1.1.-" evidence="2"/>
<dbReference type="RefSeq" id="WP_006306178.1">
    <property type="nucleotide sequence ID" value="NZ_GL892076.1"/>
</dbReference>
<dbReference type="STRING" id="888060.HMPREF9081_1243"/>
<comment type="subcellular location">
    <subcellularLocation>
        <location evidence="2">Cytoplasm</location>
    </subcellularLocation>
</comment>
<evidence type="ECO:0000256" key="2">
    <source>
        <dbReference type="HAMAP-Rule" id="MF_00518"/>
    </source>
</evidence>
<protein>
    <recommendedName>
        <fullName evidence="2">D-aminoacyl-tRNA deacylase</fullName>
        <shortName evidence="2">DTD</shortName>
        <ecNumber evidence="2">3.1.1.96</ecNumber>
    </recommendedName>
    <alternativeName>
        <fullName evidence="2">Gly-tRNA(Ala) deacylase</fullName>
        <ecNumber evidence="2">3.1.1.-</ecNumber>
    </alternativeName>
</protein>
<dbReference type="FunFam" id="3.50.80.10:FF:000001">
    <property type="entry name" value="D-aminoacyl-tRNA deacylase"/>
    <property type="match status" value="1"/>
</dbReference>
<feature type="short sequence motif" description="Gly-cisPro motif, important for rejection of L-amino acids" evidence="2">
    <location>
        <begin position="136"/>
        <end position="137"/>
    </location>
</feature>
<comment type="caution">
    <text evidence="3">The sequence shown here is derived from an EMBL/GenBank/DDBJ whole genome shotgun (WGS) entry which is preliminary data.</text>
</comment>
<dbReference type="GO" id="GO:0106026">
    <property type="term" value="F:Gly-tRNA(Ala) deacylase activity"/>
    <property type="evidence" value="ECO:0007669"/>
    <property type="project" value="UniProtKB-UniRule"/>
</dbReference>
<dbReference type="InterPro" id="IPR003732">
    <property type="entry name" value="Daa-tRNA_deacyls_DTD"/>
</dbReference>
<sequence>MRAVVTRVKEASVEIDGEMHGQIKVGYLILLGIAPEDTAEDAARLAEKIVHLRVFSDEAGKMNRALAEVDGEVLVISQFTLFADLKKRRPGFSKAAKPEHAIPLYEEFMARLEAHDVHVERGEFGADMQVLSVNDGPVTLIFDTTEV</sequence>
<reference evidence="3 4" key="1">
    <citation type="submission" date="2011-04" db="EMBL/GenBank/DDBJ databases">
        <authorList>
            <person name="Muzny D."/>
            <person name="Qin X."/>
            <person name="Deng J."/>
            <person name="Jiang H."/>
            <person name="Liu Y."/>
            <person name="Qu J."/>
            <person name="Song X.-Z."/>
            <person name="Zhang L."/>
            <person name="Thornton R."/>
            <person name="Coyle M."/>
            <person name="Francisco L."/>
            <person name="Jackson L."/>
            <person name="Javaid M."/>
            <person name="Korchina V."/>
            <person name="Kovar C."/>
            <person name="Mata R."/>
            <person name="Mathew T."/>
            <person name="Ngo R."/>
            <person name="Nguyen L."/>
            <person name="Nguyen N."/>
            <person name="Okwuonu G."/>
            <person name="Ongeri F."/>
            <person name="Pham C."/>
            <person name="Simmons D."/>
            <person name="Wilczek-Boney K."/>
            <person name="Hale W."/>
            <person name="Jakkamsetti A."/>
            <person name="Pham P."/>
            <person name="Ruth R."/>
            <person name="San Lucas F."/>
            <person name="Warren J."/>
            <person name="Zhang J."/>
            <person name="Zhao Z."/>
            <person name="Zhou C."/>
            <person name="Zhu D."/>
            <person name="Lee S."/>
            <person name="Bess C."/>
            <person name="Blankenburg K."/>
            <person name="Forbes L."/>
            <person name="Fu Q."/>
            <person name="Gubbala S."/>
            <person name="Hirani K."/>
            <person name="Jayaseelan J.C."/>
            <person name="Lara F."/>
            <person name="Munidasa M."/>
            <person name="Palculict T."/>
            <person name="Patil S."/>
            <person name="Pu L.-L."/>
            <person name="Saada N."/>
            <person name="Tang L."/>
            <person name="Weissenberger G."/>
            <person name="Zhu Y."/>
            <person name="Hemphill L."/>
            <person name="Shang Y."/>
            <person name="Youmans B."/>
            <person name="Ayvaz T."/>
            <person name="Ross M."/>
            <person name="Santibanez J."/>
            <person name="Aqrawi P."/>
            <person name="Gross S."/>
            <person name="Joshi V."/>
            <person name="Fowler G."/>
            <person name="Nazareth L."/>
            <person name="Reid J."/>
            <person name="Worley K."/>
            <person name="Petrosino J."/>
            <person name="Highlander S."/>
            <person name="Gibbs R."/>
        </authorList>
    </citation>
    <scope>NUCLEOTIDE SEQUENCE [LARGE SCALE GENOMIC DNA]</scope>
    <source>
        <strain evidence="3 4">DSM 2778</strain>
    </source>
</reference>
<evidence type="ECO:0000313" key="3">
    <source>
        <dbReference type="EMBL" id="EGK60058.1"/>
    </source>
</evidence>
<dbReference type="EC" id="3.1.1.96" evidence="2"/>
<dbReference type="CDD" id="cd00563">
    <property type="entry name" value="Dtyr_deacylase"/>
    <property type="match status" value="1"/>
</dbReference>
<accession>F5RLT8</accession>
<comment type="catalytic activity">
    <reaction evidence="2">
        <text>glycyl-tRNA(Ala) + H2O = tRNA(Ala) + glycine + H(+)</text>
        <dbReference type="Rhea" id="RHEA:53744"/>
        <dbReference type="Rhea" id="RHEA-COMP:9657"/>
        <dbReference type="Rhea" id="RHEA-COMP:13640"/>
        <dbReference type="ChEBI" id="CHEBI:15377"/>
        <dbReference type="ChEBI" id="CHEBI:15378"/>
        <dbReference type="ChEBI" id="CHEBI:57305"/>
        <dbReference type="ChEBI" id="CHEBI:78442"/>
        <dbReference type="ChEBI" id="CHEBI:78522"/>
    </reaction>
</comment>
<comment type="subunit">
    <text evidence="2">Homodimer.</text>
</comment>
<dbReference type="GO" id="GO:0043908">
    <property type="term" value="F:Ser(Gly)-tRNA(Ala) hydrolase activity"/>
    <property type="evidence" value="ECO:0007669"/>
    <property type="project" value="UniProtKB-UniRule"/>
</dbReference>
<dbReference type="Proteomes" id="UP000004067">
    <property type="component" value="Unassembled WGS sequence"/>
</dbReference>
<name>F5RLT8_9FIRM</name>
<dbReference type="SUPFAM" id="SSF69500">
    <property type="entry name" value="DTD-like"/>
    <property type="match status" value="1"/>
</dbReference>
<dbReference type="GO" id="GO:0005737">
    <property type="term" value="C:cytoplasm"/>
    <property type="evidence" value="ECO:0007669"/>
    <property type="project" value="UniProtKB-SubCell"/>
</dbReference>
<dbReference type="OrthoDB" id="9801395at2"/>
<organism evidence="3 4">
    <name type="scientific">Centipeda periodontii DSM 2778</name>
    <dbReference type="NCBI Taxonomy" id="888060"/>
    <lineage>
        <taxon>Bacteria</taxon>
        <taxon>Bacillati</taxon>
        <taxon>Bacillota</taxon>
        <taxon>Negativicutes</taxon>
        <taxon>Selenomonadales</taxon>
        <taxon>Selenomonadaceae</taxon>
        <taxon>Centipeda</taxon>
    </lineage>
</organism>
<proteinExistence type="inferred from homology"/>
<evidence type="ECO:0000313" key="4">
    <source>
        <dbReference type="Proteomes" id="UP000004067"/>
    </source>
</evidence>
<dbReference type="EMBL" id="AFHQ01000032">
    <property type="protein sequence ID" value="EGK60058.1"/>
    <property type="molecule type" value="Genomic_DNA"/>
</dbReference>
<evidence type="ECO:0000256" key="1">
    <source>
        <dbReference type="ARBA" id="ARBA00009673"/>
    </source>
</evidence>
<comment type="function">
    <text evidence="2">An aminoacyl-tRNA editing enzyme that deacylates mischarged D-aminoacyl-tRNAs. Also deacylates mischarged glycyl-tRNA(Ala), protecting cells against glycine mischarging by AlaRS. Acts via tRNA-based rather than protein-based catalysis; rejects L-amino acids rather than detecting D-amino acids in the active site. By recycling D-aminoacyl-tRNA to D-amino acids and free tRNA molecules, this enzyme counteracts the toxicity associated with the formation of D-aminoacyl-tRNA entities in vivo and helps enforce protein L-homochirality.</text>
</comment>
<gene>
    <name evidence="2 3" type="primary">dtd</name>
    <name evidence="3" type="ORF">HMPREF9081_1243</name>
</gene>